<reference evidence="19 20" key="1">
    <citation type="submission" date="2021-06" db="EMBL/GenBank/DDBJ databases">
        <authorList>
            <person name="Palmer J.M."/>
        </authorList>
    </citation>
    <scope>NUCLEOTIDE SEQUENCE [LARGE SCALE GENOMIC DNA]</scope>
    <source>
        <strain evidence="19 20">MEX-2019</strain>
        <tissue evidence="19">Muscle</tissue>
    </source>
</reference>
<dbReference type="Pfam" id="PF00535">
    <property type="entry name" value="Glycos_transf_2"/>
    <property type="match status" value="1"/>
</dbReference>
<comment type="subcellular location">
    <subcellularLocation>
        <location evidence="2 17">Golgi apparatus membrane</location>
        <topology evidence="2 17">Single-pass type II membrane protein</topology>
    </subcellularLocation>
</comment>
<dbReference type="Proteomes" id="UP001311232">
    <property type="component" value="Unassembled WGS sequence"/>
</dbReference>
<keyword evidence="8" id="KW-0812">Transmembrane</keyword>
<organism evidence="19 20">
    <name type="scientific">Crenichthys baileyi</name>
    <name type="common">White River springfish</name>
    <dbReference type="NCBI Taxonomy" id="28760"/>
    <lineage>
        <taxon>Eukaryota</taxon>
        <taxon>Metazoa</taxon>
        <taxon>Chordata</taxon>
        <taxon>Craniata</taxon>
        <taxon>Vertebrata</taxon>
        <taxon>Euteleostomi</taxon>
        <taxon>Actinopterygii</taxon>
        <taxon>Neopterygii</taxon>
        <taxon>Teleostei</taxon>
        <taxon>Neoteleostei</taxon>
        <taxon>Acanthomorphata</taxon>
        <taxon>Ovalentaria</taxon>
        <taxon>Atherinomorphae</taxon>
        <taxon>Cyprinodontiformes</taxon>
        <taxon>Goodeidae</taxon>
        <taxon>Crenichthys</taxon>
    </lineage>
</organism>
<keyword evidence="16 17" id="KW-0464">Manganese</keyword>
<dbReference type="SMART" id="SM00458">
    <property type="entry name" value="RICIN"/>
    <property type="match status" value="1"/>
</dbReference>
<sequence>MPLFFFQHRRPVKIAVSSFLCLSFIIHFYFNYRRTPQYPQFPVESVVKLRGSIPDQSGVLTLSSGPKCSLGFYSQQDLWPHLQRPFEDQWRPGADGKPFTWSRMTAEEQKEESNGYKKKQFNQFASDHISLHRNLGKDTRPPDCLKQKFLRCPGLPTTSVIIVFHNEAWSTLLRTVYSVLHTSPAALLTEILLVDDASTDDHLKTSLGEYVERLRIVRVLRQKERKGLITARLMGAKAARGEVLTFLDSHCECFPGWLEPLLARIAEEPTAVVSPKICTIDYHSLMFYKPVPAQQNYSRGNFDWRLKFGWEPVPEEEMKHRKNMTLPIRTPTFAGGLFSILKSYFEHIGTYDDQMEFWGGENLEMSFRVWQCGGLLEIIPCSVVGHIFRKRSPHSFPNGSVTILRNLVRLAEVWMDDYRWVFYRTNRKAAFIFRTNSYGDVSERRKLREKLNCKSFSWYLNNIYPEAYVPDIRPTNYGQYFEYTTKKEIRLSAGIELCLHVDPELVLVFLEWCQSKGKAAQEQLWIFTKTNQMKNPLSGKCLSVTGGNVILSKCKSTSGRQSWVFIQVK</sequence>
<gene>
    <name evidence="19" type="ORF">CRENBAI_001779</name>
</gene>
<evidence type="ECO:0000256" key="17">
    <source>
        <dbReference type="RuleBase" id="RU361242"/>
    </source>
</evidence>
<evidence type="ECO:0000256" key="8">
    <source>
        <dbReference type="ARBA" id="ARBA00022692"/>
    </source>
</evidence>
<comment type="pathway">
    <text evidence="3 17">Protein modification; protein glycosylation.</text>
</comment>
<evidence type="ECO:0000256" key="5">
    <source>
        <dbReference type="ARBA" id="ARBA00012644"/>
    </source>
</evidence>
<comment type="similarity">
    <text evidence="4 17">Belongs to the glycosyltransferase 2 family. GalNAc-T subfamily.</text>
</comment>
<dbReference type="InterPro" id="IPR000772">
    <property type="entry name" value="Ricin_B_lectin"/>
</dbReference>
<evidence type="ECO:0000256" key="2">
    <source>
        <dbReference type="ARBA" id="ARBA00004323"/>
    </source>
</evidence>
<evidence type="ECO:0000256" key="9">
    <source>
        <dbReference type="ARBA" id="ARBA00022723"/>
    </source>
</evidence>
<name>A0AAV9QRH0_9TELE</name>
<evidence type="ECO:0000256" key="15">
    <source>
        <dbReference type="ARBA" id="ARBA00023157"/>
    </source>
</evidence>
<proteinExistence type="inferred from homology"/>
<dbReference type="GO" id="GO:0004653">
    <property type="term" value="F:polypeptide N-acetylgalactosaminyltransferase activity"/>
    <property type="evidence" value="ECO:0007669"/>
    <property type="project" value="TreeGrafter"/>
</dbReference>
<evidence type="ECO:0000256" key="14">
    <source>
        <dbReference type="ARBA" id="ARBA00023136"/>
    </source>
</evidence>
<dbReference type="EC" id="2.4.1.-" evidence="17"/>
<keyword evidence="10 17" id="KW-0430">Lectin</keyword>
<keyword evidence="9" id="KW-0479">Metal-binding</keyword>
<dbReference type="Gene3D" id="2.80.10.50">
    <property type="match status" value="1"/>
</dbReference>
<evidence type="ECO:0000256" key="6">
    <source>
        <dbReference type="ARBA" id="ARBA00022676"/>
    </source>
</evidence>
<dbReference type="InterPro" id="IPR035992">
    <property type="entry name" value="Ricin_B-like_lectins"/>
</dbReference>
<evidence type="ECO:0000259" key="18">
    <source>
        <dbReference type="SMART" id="SM00458"/>
    </source>
</evidence>
<dbReference type="GO" id="GO:0046872">
    <property type="term" value="F:metal ion binding"/>
    <property type="evidence" value="ECO:0007669"/>
    <property type="project" value="UniProtKB-KW"/>
</dbReference>
<evidence type="ECO:0000256" key="11">
    <source>
        <dbReference type="ARBA" id="ARBA00022968"/>
    </source>
</evidence>
<dbReference type="SUPFAM" id="SSF53448">
    <property type="entry name" value="Nucleotide-diphospho-sugar transferases"/>
    <property type="match status" value="1"/>
</dbReference>
<feature type="domain" description="Ricin B lectin" evidence="18">
    <location>
        <begin position="457"/>
        <end position="566"/>
    </location>
</feature>
<evidence type="ECO:0000256" key="13">
    <source>
        <dbReference type="ARBA" id="ARBA00023034"/>
    </source>
</evidence>
<keyword evidence="6 17" id="KW-0328">Glycosyltransferase</keyword>
<dbReference type="Pfam" id="PF00652">
    <property type="entry name" value="Ricin_B_lectin"/>
    <property type="match status" value="1"/>
</dbReference>
<evidence type="ECO:0000256" key="4">
    <source>
        <dbReference type="ARBA" id="ARBA00005680"/>
    </source>
</evidence>
<evidence type="ECO:0000256" key="12">
    <source>
        <dbReference type="ARBA" id="ARBA00022989"/>
    </source>
</evidence>
<protein>
    <recommendedName>
        <fullName evidence="5 17">Polypeptide N-acetylgalactosaminyltransferase</fullName>
        <ecNumber evidence="17">2.4.1.-</ecNumber>
    </recommendedName>
    <alternativeName>
        <fullName evidence="17">Protein-UDP acetylgalactosaminyltransferase</fullName>
    </alternativeName>
</protein>
<accession>A0AAV9QRH0</accession>
<dbReference type="EMBL" id="JAHHUM010002984">
    <property type="protein sequence ID" value="KAK5598929.1"/>
    <property type="molecule type" value="Genomic_DNA"/>
</dbReference>
<dbReference type="PANTHER" id="PTHR11675:SF33">
    <property type="entry name" value="POLYPEPTIDE N-ACETYLGALACTOSAMINYLTRANSFERASE 3"/>
    <property type="match status" value="1"/>
</dbReference>
<dbReference type="SUPFAM" id="SSF50370">
    <property type="entry name" value="Ricin B-like lectins"/>
    <property type="match status" value="1"/>
</dbReference>
<keyword evidence="11" id="KW-0735">Signal-anchor</keyword>
<evidence type="ECO:0000256" key="7">
    <source>
        <dbReference type="ARBA" id="ARBA00022679"/>
    </source>
</evidence>
<dbReference type="GO" id="GO:0016266">
    <property type="term" value="P:protein O-linked glycosylation via N-acetyl-galactosamine"/>
    <property type="evidence" value="ECO:0007669"/>
    <property type="project" value="UniProtKB-ARBA"/>
</dbReference>
<dbReference type="CDD" id="cd02510">
    <property type="entry name" value="pp-GalNAc-T"/>
    <property type="match status" value="1"/>
</dbReference>
<evidence type="ECO:0000256" key="3">
    <source>
        <dbReference type="ARBA" id="ARBA00004922"/>
    </source>
</evidence>
<keyword evidence="12" id="KW-1133">Transmembrane helix</keyword>
<keyword evidence="20" id="KW-1185">Reference proteome</keyword>
<dbReference type="InterPro" id="IPR045885">
    <property type="entry name" value="GalNAc-T"/>
</dbReference>
<comment type="cofactor">
    <cofactor evidence="1 17">
        <name>Mn(2+)</name>
        <dbReference type="ChEBI" id="CHEBI:29035"/>
    </cofactor>
</comment>
<keyword evidence="15 17" id="KW-1015">Disulfide bond</keyword>
<dbReference type="FunFam" id="3.90.550.10:FF:000021">
    <property type="entry name" value="Polypeptide N-acetylgalactosaminyltransferase"/>
    <property type="match status" value="1"/>
</dbReference>
<dbReference type="AlphaFoldDB" id="A0AAV9QRH0"/>
<comment type="caution">
    <text evidence="19">The sequence shown here is derived from an EMBL/GenBank/DDBJ whole genome shotgun (WGS) entry which is preliminary data.</text>
</comment>
<dbReference type="InterPro" id="IPR001173">
    <property type="entry name" value="Glyco_trans_2-like"/>
</dbReference>
<evidence type="ECO:0000313" key="19">
    <source>
        <dbReference type="EMBL" id="KAK5598929.1"/>
    </source>
</evidence>
<dbReference type="InterPro" id="IPR029044">
    <property type="entry name" value="Nucleotide-diphossugar_trans"/>
</dbReference>
<dbReference type="Gene3D" id="3.90.550.10">
    <property type="entry name" value="Spore Coat Polysaccharide Biosynthesis Protein SpsA, Chain A"/>
    <property type="match status" value="1"/>
</dbReference>
<keyword evidence="13 17" id="KW-0333">Golgi apparatus</keyword>
<dbReference type="PROSITE" id="PS50231">
    <property type="entry name" value="RICIN_B_LECTIN"/>
    <property type="match status" value="1"/>
</dbReference>
<evidence type="ECO:0000256" key="1">
    <source>
        <dbReference type="ARBA" id="ARBA00001936"/>
    </source>
</evidence>
<evidence type="ECO:0000256" key="16">
    <source>
        <dbReference type="ARBA" id="ARBA00023211"/>
    </source>
</evidence>
<dbReference type="PANTHER" id="PTHR11675">
    <property type="entry name" value="N-ACETYLGALACTOSAMINYLTRANSFERASE"/>
    <property type="match status" value="1"/>
</dbReference>
<evidence type="ECO:0000313" key="20">
    <source>
        <dbReference type="Proteomes" id="UP001311232"/>
    </source>
</evidence>
<dbReference type="GO" id="GO:0030246">
    <property type="term" value="F:carbohydrate binding"/>
    <property type="evidence" value="ECO:0007669"/>
    <property type="project" value="UniProtKB-KW"/>
</dbReference>
<keyword evidence="14" id="KW-0472">Membrane</keyword>
<keyword evidence="7 17" id="KW-0808">Transferase</keyword>
<dbReference type="GO" id="GO:0000139">
    <property type="term" value="C:Golgi membrane"/>
    <property type="evidence" value="ECO:0007669"/>
    <property type="project" value="UniProtKB-SubCell"/>
</dbReference>
<evidence type="ECO:0000256" key="10">
    <source>
        <dbReference type="ARBA" id="ARBA00022734"/>
    </source>
</evidence>